<evidence type="ECO:0000313" key="1">
    <source>
        <dbReference type="EMBL" id="OME16569.1"/>
    </source>
</evidence>
<gene>
    <name evidence="1" type="ORF">BSK47_20130</name>
</gene>
<dbReference type="AlphaFoldDB" id="A0AB36JC53"/>
<sequence>MLSRFDISICMKGLADMKHIIQLFPTLILSQEVFSVLVSATAVEKREISEAFAYLDAFGLNKSFMGRRCKRNGGNWELFVRFNAETAVEFTLKRVEEGPYKFEITTPVWR</sequence>
<proteinExistence type="predicted"/>
<organism evidence="1 2">
    <name type="scientific">Paenibacillus odorifer</name>
    <dbReference type="NCBI Taxonomy" id="189426"/>
    <lineage>
        <taxon>Bacteria</taxon>
        <taxon>Bacillati</taxon>
        <taxon>Bacillota</taxon>
        <taxon>Bacilli</taxon>
        <taxon>Bacillales</taxon>
        <taxon>Paenibacillaceae</taxon>
        <taxon>Paenibacillus</taxon>
    </lineage>
</organism>
<name>A0AB36JC53_9BACL</name>
<evidence type="ECO:0000313" key="2">
    <source>
        <dbReference type="Proteomes" id="UP000187323"/>
    </source>
</evidence>
<dbReference type="EMBL" id="MPTO01000019">
    <property type="protein sequence ID" value="OME16569.1"/>
    <property type="molecule type" value="Genomic_DNA"/>
</dbReference>
<evidence type="ECO:0008006" key="3">
    <source>
        <dbReference type="Google" id="ProtNLM"/>
    </source>
</evidence>
<dbReference type="Proteomes" id="UP000187323">
    <property type="component" value="Unassembled WGS sequence"/>
</dbReference>
<protein>
    <recommendedName>
        <fullName evidence="3">Homing endonuclease LAGLIDADG domain-containing protein</fullName>
    </recommendedName>
</protein>
<accession>A0AB36JC53</accession>
<comment type="caution">
    <text evidence="1">The sequence shown here is derived from an EMBL/GenBank/DDBJ whole genome shotgun (WGS) entry which is preliminary data.</text>
</comment>
<reference evidence="1 2" key="1">
    <citation type="submission" date="2016-10" db="EMBL/GenBank/DDBJ databases">
        <title>Paenibacillus species isolates.</title>
        <authorList>
            <person name="Beno S.M."/>
        </authorList>
    </citation>
    <scope>NUCLEOTIDE SEQUENCE [LARGE SCALE GENOMIC DNA]</scope>
    <source>
        <strain evidence="1 2">FSL H7-0918</strain>
    </source>
</reference>